<evidence type="ECO:0000256" key="1">
    <source>
        <dbReference type="SAM" id="MobiDB-lite"/>
    </source>
</evidence>
<evidence type="ECO:0000313" key="2">
    <source>
        <dbReference type="EMBL" id="KYN23298.1"/>
    </source>
</evidence>
<organism evidence="2 3">
    <name type="scientific">Trachymyrmex cornetzi</name>
    <dbReference type="NCBI Taxonomy" id="471704"/>
    <lineage>
        <taxon>Eukaryota</taxon>
        <taxon>Metazoa</taxon>
        <taxon>Ecdysozoa</taxon>
        <taxon>Arthropoda</taxon>
        <taxon>Hexapoda</taxon>
        <taxon>Insecta</taxon>
        <taxon>Pterygota</taxon>
        <taxon>Neoptera</taxon>
        <taxon>Endopterygota</taxon>
        <taxon>Hymenoptera</taxon>
        <taxon>Apocrita</taxon>
        <taxon>Aculeata</taxon>
        <taxon>Formicoidea</taxon>
        <taxon>Formicidae</taxon>
        <taxon>Myrmicinae</taxon>
        <taxon>Trachymyrmex</taxon>
    </lineage>
</organism>
<dbReference type="Proteomes" id="UP000078492">
    <property type="component" value="Unassembled WGS sequence"/>
</dbReference>
<proteinExistence type="predicted"/>
<feature type="compositionally biased region" description="Basic and acidic residues" evidence="1">
    <location>
        <begin position="50"/>
        <end position="61"/>
    </location>
</feature>
<gene>
    <name evidence="2" type="ORF">ALC57_04171</name>
</gene>
<sequence length="93" mass="9694">MNAGRSRLREGRGVAVGGDGEEDEASRWGVITEGDTGVEGSEGTEAGGVETRRVDTEWKESTERGRLLCAQTIPGACSCAGSHGAGRSAERTR</sequence>
<feature type="region of interest" description="Disordered" evidence="1">
    <location>
        <begin position="1"/>
        <end position="61"/>
    </location>
</feature>
<reference evidence="2 3" key="1">
    <citation type="submission" date="2015-09" db="EMBL/GenBank/DDBJ databases">
        <title>Trachymyrmex cornetzi WGS genome.</title>
        <authorList>
            <person name="Nygaard S."/>
            <person name="Hu H."/>
            <person name="Boomsma J."/>
            <person name="Zhang G."/>
        </authorList>
    </citation>
    <scope>NUCLEOTIDE SEQUENCE [LARGE SCALE GENOMIC DNA]</scope>
    <source>
        <strain evidence="2">Tcor2-1</strain>
        <tissue evidence="2">Whole body</tissue>
    </source>
</reference>
<name>A0A195EDL7_9HYME</name>
<accession>A0A195EDL7</accession>
<keyword evidence="3" id="KW-1185">Reference proteome</keyword>
<dbReference type="EMBL" id="KQ979039">
    <property type="protein sequence ID" value="KYN23298.1"/>
    <property type="molecule type" value="Genomic_DNA"/>
</dbReference>
<dbReference type="AlphaFoldDB" id="A0A195EDL7"/>
<protein>
    <submittedName>
        <fullName evidence="2">Uncharacterized protein</fullName>
    </submittedName>
</protein>
<evidence type="ECO:0000313" key="3">
    <source>
        <dbReference type="Proteomes" id="UP000078492"/>
    </source>
</evidence>